<dbReference type="Proteomes" id="UP000249746">
    <property type="component" value="Unassembled WGS sequence"/>
</dbReference>
<name>A0A2W6PR31_9HELI</name>
<comment type="caution">
    <text evidence="1">The sequence shown here is derived from an EMBL/GenBank/DDBJ whole genome shotgun (WGS) entry which is preliminary data.</text>
</comment>
<reference evidence="1 2" key="1">
    <citation type="submission" date="2017-03" db="EMBL/GenBank/DDBJ databases">
        <title>Genomic and clinical evidence uncovers the enterohepatic species Helicobacter valdiviensis as a potential human intestinal pathogen.</title>
        <authorList>
            <person name="Fresia P."/>
            <person name="Jara R."/>
            <person name="Sierra R."/>
            <person name="Ferres I."/>
            <person name="Greif G."/>
            <person name="Iraola G."/>
            <person name="Collado L."/>
        </authorList>
    </citation>
    <scope>NUCLEOTIDE SEQUENCE [LARGE SCALE GENOMIC DNA]</scope>
    <source>
        <strain evidence="1 2">WBE14</strain>
    </source>
</reference>
<keyword evidence="2" id="KW-1185">Reference proteome</keyword>
<protein>
    <submittedName>
        <fullName evidence="1">Uncharacterized protein</fullName>
    </submittedName>
</protein>
<dbReference type="AlphaFoldDB" id="A0A2W6PR31"/>
<evidence type="ECO:0000313" key="1">
    <source>
        <dbReference type="EMBL" id="PZT49163.1"/>
    </source>
</evidence>
<dbReference type="EMBL" id="NBIU01000001">
    <property type="protein sequence ID" value="PZT49163.1"/>
    <property type="molecule type" value="Genomic_DNA"/>
</dbReference>
<sequence length="63" mass="7672">MLKTIKISLWKIKRVRRLKDYFLAFTSYLLKRNFKTLNPLKGLQSLKTFFLLNKFFLFSINII</sequence>
<organism evidence="1 2">
    <name type="scientific">Helicobacter valdiviensis</name>
    <dbReference type="NCBI Taxonomy" id="1458358"/>
    <lineage>
        <taxon>Bacteria</taxon>
        <taxon>Pseudomonadati</taxon>
        <taxon>Campylobacterota</taxon>
        <taxon>Epsilonproteobacteria</taxon>
        <taxon>Campylobacterales</taxon>
        <taxon>Helicobacteraceae</taxon>
        <taxon>Helicobacter</taxon>
    </lineage>
</organism>
<proteinExistence type="predicted"/>
<accession>A0A2W6PR31</accession>
<gene>
    <name evidence="1" type="ORF">B6S12_00795</name>
</gene>
<evidence type="ECO:0000313" key="2">
    <source>
        <dbReference type="Proteomes" id="UP000249746"/>
    </source>
</evidence>